<keyword evidence="2" id="KW-1185">Reference proteome</keyword>
<dbReference type="RefSeq" id="WP_157299350.1">
    <property type="nucleotide sequence ID" value="NZ_BAAAZB010000010.1"/>
</dbReference>
<dbReference type="PANTHER" id="PTHR48098:SF1">
    <property type="entry name" value="DIACYLGLYCEROL ACYLTRANSFERASE_MYCOLYLTRANSFERASE AG85A"/>
    <property type="match status" value="1"/>
</dbReference>
<sequence length="365" mass="41844">MKIVVIAIITWLATMCANICLGQKPHNFPEISQQNERGNFVTDSFTSTLLNENKIHLNPLRKIYVYLPASYKSSKRSYPVVFYFHTIVTNPSQLLESSGIKDLLDKAFNSHLCREFILVVPDCSSPVAGSFYENSPTSGRWLDYITQELVPFIDAKYRSIPQKESRAAIGDFMGGRGAFVLAMTRPDLFSMVYALHPVATGMGNIPWVNMDINWEKIHTATSFEELAGLGFTSIFLAIQQAFLPNPDRPPFYCDFMFEPENGHMKLNAENMQKVKDSFLLDHYLQKNRQNLLQLKAIAFDWGRFDPIQDHVISAEHLSRELQDMGINHEAEEYAGLPWNKNWSETGRFYTRVIPFLNRHLKFEGN</sequence>
<dbReference type="SUPFAM" id="SSF53474">
    <property type="entry name" value="alpha/beta-Hydrolases"/>
    <property type="match status" value="1"/>
</dbReference>
<comment type="caution">
    <text evidence="1">The sequence shown here is derived from an EMBL/GenBank/DDBJ whole genome shotgun (WGS) entry which is preliminary data.</text>
</comment>
<dbReference type="Gene3D" id="3.40.50.1820">
    <property type="entry name" value="alpha/beta hydrolase"/>
    <property type="match status" value="1"/>
</dbReference>
<dbReference type="PANTHER" id="PTHR48098">
    <property type="entry name" value="ENTEROCHELIN ESTERASE-RELATED"/>
    <property type="match status" value="1"/>
</dbReference>
<organism evidence="1 2">
    <name type="scientific">Chitinophaga oryziterrae</name>
    <dbReference type="NCBI Taxonomy" id="1031224"/>
    <lineage>
        <taxon>Bacteria</taxon>
        <taxon>Pseudomonadati</taxon>
        <taxon>Bacteroidota</taxon>
        <taxon>Chitinophagia</taxon>
        <taxon>Chitinophagales</taxon>
        <taxon>Chitinophagaceae</taxon>
        <taxon>Chitinophaga</taxon>
    </lineage>
</organism>
<dbReference type="AlphaFoldDB" id="A0A6N8J709"/>
<evidence type="ECO:0000313" key="1">
    <source>
        <dbReference type="EMBL" id="MVT40714.1"/>
    </source>
</evidence>
<evidence type="ECO:0000313" key="2">
    <source>
        <dbReference type="Proteomes" id="UP000468388"/>
    </source>
</evidence>
<dbReference type="InterPro" id="IPR050583">
    <property type="entry name" value="Mycobacterial_A85_antigen"/>
</dbReference>
<dbReference type="OrthoDB" id="9803578at2"/>
<dbReference type="Pfam" id="PF00756">
    <property type="entry name" value="Esterase"/>
    <property type="match status" value="1"/>
</dbReference>
<dbReference type="GO" id="GO:0016747">
    <property type="term" value="F:acyltransferase activity, transferring groups other than amino-acyl groups"/>
    <property type="evidence" value="ECO:0007669"/>
    <property type="project" value="TreeGrafter"/>
</dbReference>
<reference evidence="1 2" key="1">
    <citation type="submission" date="2019-12" db="EMBL/GenBank/DDBJ databases">
        <title>The draft genomic sequence of strain Chitinophaga oryziterrae JCM 16595.</title>
        <authorList>
            <person name="Zhang X."/>
        </authorList>
    </citation>
    <scope>NUCLEOTIDE SEQUENCE [LARGE SCALE GENOMIC DNA]</scope>
    <source>
        <strain evidence="1 2">JCM 16595</strain>
    </source>
</reference>
<dbReference type="Proteomes" id="UP000468388">
    <property type="component" value="Unassembled WGS sequence"/>
</dbReference>
<gene>
    <name evidence="1" type="ORF">GO495_09005</name>
</gene>
<protein>
    <submittedName>
        <fullName evidence="1">Esterase</fullName>
    </submittedName>
</protein>
<dbReference type="InterPro" id="IPR000801">
    <property type="entry name" value="Esterase-like"/>
</dbReference>
<dbReference type="InterPro" id="IPR029058">
    <property type="entry name" value="AB_hydrolase_fold"/>
</dbReference>
<name>A0A6N8J709_9BACT</name>
<proteinExistence type="predicted"/>
<dbReference type="EMBL" id="WRXO01000002">
    <property type="protein sequence ID" value="MVT40714.1"/>
    <property type="molecule type" value="Genomic_DNA"/>
</dbReference>
<accession>A0A6N8J709</accession>